<gene>
    <name evidence="3" type="primary">LOC114449880</name>
</gene>
<feature type="compositionally biased region" description="Basic residues" evidence="1">
    <location>
        <begin position="78"/>
        <end position="88"/>
    </location>
</feature>
<evidence type="ECO:0000313" key="2">
    <source>
        <dbReference type="Proteomes" id="UP000515145"/>
    </source>
</evidence>
<name>A0A6P7K2S4_9TELE</name>
<feature type="compositionally biased region" description="Polar residues" evidence="1">
    <location>
        <begin position="315"/>
        <end position="327"/>
    </location>
</feature>
<organism evidence="2 3">
    <name type="scientific">Parambassis ranga</name>
    <name type="common">Indian glassy fish</name>
    <dbReference type="NCBI Taxonomy" id="210632"/>
    <lineage>
        <taxon>Eukaryota</taxon>
        <taxon>Metazoa</taxon>
        <taxon>Chordata</taxon>
        <taxon>Craniata</taxon>
        <taxon>Vertebrata</taxon>
        <taxon>Euteleostomi</taxon>
        <taxon>Actinopterygii</taxon>
        <taxon>Neopterygii</taxon>
        <taxon>Teleostei</taxon>
        <taxon>Neoteleostei</taxon>
        <taxon>Acanthomorphata</taxon>
        <taxon>Ovalentaria</taxon>
        <taxon>Ambassidae</taxon>
        <taxon>Parambassis</taxon>
    </lineage>
</organism>
<feature type="compositionally biased region" description="Basic residues" evidence="1">
    <location>
        <begin position="271"/>
        <end position="281"/>
    </location>
</feature>
<proteinExistence type="predicted"/>
<feature type="compositionally biased region" description="Basic and acidic residues" evidence="1">
    <location>
        <begin position="282"/>
        <end position="291"/>
    </location>
</feature>
<dbReference type="AlphaFoldDB" id="A0A6P7K2S4"/>
<dbReference type="InParanoid" id="A0A6P7K2S4"/>
<evidence type="ECO:0000313" key="3">
    <source>
        <dbReference type="RefSeq" id="XP_028283524.1"/>
    </source>
</evidence>
<keyword evidence="2" id="KW-1185">Reference proteome</keyword>
<protein>
    <submittedName>
        <fullName evidence="3">Uncharacterized protein LOC114449880 isoform X1</fullName>
    </submittedName>
</protein>
<dbReference type="Proteomes" id="UP000515145">
    <property type="component" value="Chromosome 17"/>
</dbReference>
<evidence type="ECO:0000256" key="1">
    <source>
        <dbReference type="SAM" id="MobiDB-lite"/>
    </source>
</evidence>
<feature type="region of interest" description="Disordered" evidence="1">
    <location>
        <begin position="54"/>
        <end position="100"/>
    </location>
</feature>
<sequence>MSYCAQCGGPETTTVSDGTDRLDPDIYSLYVGVEYHRSFKYCLKWKSSMYPKHSSRLQKASKKSPQSSPTQNEEVIQRRLRSRRRRTDLKKAEPGETTVADEGKVRDILDVINSSHDVECVSEDEEKITEITDKRLDDSDEECHSVCDSTASGPSLAYRQTLKKPSQNLCSSCRKLYQRAKRIKKPIKSKLLDNDPMSMTCDQWVLIKKWAPSRVPITRRRPLSHIQLLKKISVKQREQYASEEGLSTCSRPHTFLQRNLRCCLKLQEKKEKKKSNRRKRRRDDSQDPRDRKQQRRHSNNGTQHIRISCLDDDLNSSGPNTEDCINQETDDPMDTDLTIELIPTRVTMTTAKPAELQSKQKTPRKTRGFKDLLSQLRGNTSVIIRENR</sequence>
<dbReference type="RefSeq" id="XP_028283524.1">
    <property type="nucleotide sequence ID" value="XM_028427723.1"/>
</dbReference>
<reference evidence="3" key="1">
    <citation type="submission" date="2025-08" db="UniProtKB">
        <authorList>
            <consortium name="RefSeq"/>
        </authorList>
    </citation>
    <scope>IDENTIFICATION</scope>
</reference>
<dbReference type="GeneID" id="114449880"/>
<accession>A0A6P7K2S4</accession>
<feature type="region of interest" description="Disordered" evidence="1">
    <location>
        <begin position="270"/>
        <end position="332"/>
    </location>
</feature>
<dbReference type="OrthoDB" id="8866850at2759"/>